<feature type="region of interest" description="Disordered" evidence="2">
    <location>
        <begin position="167"/>
        <end position="196"/>
    </location>
</feature>
<comment type="similarity">
    <text evidence="1">Belongs to the drug/metabolite transporter (DMT) superfamily. Plant drug/metabolite exporter (P-DME) (TC 2.A.7.4) family.</text>
</comment>
<evidence type="ECO:0000256" key="1">
    <source>
        <dbReference type="ARBA" id="ARBA00007635"/>
    </source>
</evidence>
<dbReference type="PANTHER" id="PTHR13146:SF0">
    <property type="entry name" value="SOLUTE CARRIER FAMILY 35 MEMBER F6"/>
    <property type="match status" value="1"/>
</dbReference>
<keyword evidence="3" id="KW-1133">Transmembrane helix</keyword>
<gene>
    <name evidence="5" type="ORF">D9Q98_001551</name>
</gene>
<evidence type="ECO:0000259" key="4">
    <source>
        <dbReference type="Pfam" id="PF00892"/>
    </source>
</evidence>
<keyword evidence="3" id="KW-0812">Transmembrane</keyword>
<dbReference type="PANTHER" id="PTHR13146">
    <property type="match status" value="1"/>
</dbReference>
<reference evidence="5" key="2">
    <citation type="submission" date="2020-11" db="EMBL/GenBank/DDBJ databases">
        <authorList>
            <person name="Cecchin M."/>
            <person name="Marcolungo L."/>
            <person name="Rossato M."/>
            <person name="Girolomoni L."/>
            <person name="Cosentino E."/>
            <person name="Cuine S."/>
            <person name="Li-Beisson Y."/>
            <person name="Delledonne M."/>
            <person name="Ballottari M."/>
        </authorList>
    </citation>
    <scope>NUCLEOTIDE SEQUENCE</scope>
    <source>
        <strain evidence="5">211/11P</strain>
        <tissue evidence="5">Whole cell</tissue>
    </source>
</reference>
<dbReference type="Proteomes" id="UP001055712">
    <property type="component" value="Unassembled WGS sequence"/>
</dbReference>
<reference evidence="5" key="1">
    <citation type="journal article" date="2019" name="Plant J.">
        <title>Chlorella vulgaris genome assembly and annotation reveals the molecular basis for metabolic acclimation to high light conditions.</title>
        <authorList>
            <person name="Cecchin M."/>
            <person name="Marcolungo L."/>
            <person name="Rossato M."/>
            <person name="Girolomoni L."/>
            <person name="Cosentino E."/>
            <person name="Cuine S."/>
            <person name="Li-Beisson Y."/>
            <person name="Delledonne M."/>
            <person name="Ballottari M."/>
        </authorList>
    </citation>
    <scope>NUCLEOTIDE SEQUENCE</scope>
    <source>
        <strain evidence="5">211/11P</strain>
    </source>
</reference>
<dbReference type="InterPro" id="IPR037185">
    <property type="entry name" value="EmrE-like"/>
</dbReference>
<feature type="transmembrane region" description="Helical" evidence="3">
    <location>
        <begin position="264"/>
        <end position="289"/>
    </location>
</feature>
<name>A0A9D4TV51_CHLVU</name>
<feature type="transmembrane region" description="Helical" evidence="3">
    <location>
        <begin position="89"/>
        <end position="110"/>
    </location>
</feature>
<keyword evidence="6" id="KW-1185">Reference proteome</keyword>
<feature type="compositionally biased region" description="Gly residues" evidence="2">
    <location>
        <begin position="561"/>
        <end position="578"/>
    </location>
</feature>
<accession>A0A9D4TV51</accession>
<evidence type="ECO:0000313" key="5">
    <source>
        <dbReference type="EMBL" id="KAI3435485.1"/>
    </source>
</evidence>
<keyword evidence="3" id="KW-0472">Membrane</keyword>
<feature type="transmembrane region" description="Helical" evidence="3">
    <location>
        <begin position="146"/>
        <end position="167"/>
    </location>
</feature>
<feature type="region of interest" description="Disordered" evidence="2">
    <location>
        <begin position="534"/>
        <end position="578"/>
    </location>
</feature>
<sequence length="578" mass="60171">MVLAIGMLAAGTLNTIVTKLQDNVVVGVDAKGQALRFRHPAFQTAAMFAGEALCLLPFGLRSWYKHATRAAPLSAEEAATRDHRLRRSFFVFFLPAVCDAGATTLLNLGLCFTSASVFQMLRGTLVIFAGLLTILLLHRRLHAHHWLGIVLIGAGAALVGASSLLHAPHHHHQTPPPTHGLGAAQHQGVGSGSTEAHRQPSLHSLLLLDRLPVAVTGAGGADGDGGTTAPSPLLGNTLVVLAQLLAAACIIVEEKYLVRYRAPVLLAVGLEGFWGLALSCAALPALSLIQGPEGRPLDSFGQAWEDVRSHPRLQWTTAAAVLSVACFNICGVSVTKHLSGAARATIDACRTLFIWLFALRAGWERFHLLQVVGFVVLLSGTSVYNEILRTCLPAADARHRRHRGHRSLAADAGDGLAEPLLLPQQDLSQGGQAAAAAQQHQQQQKAGSYGGVRFADSLASRPIAAGRAGSSSRYTMARSVTILPAALSPHSLASVPSDAFGGTSFAFSVPRSLSLSRGSVLGGGEEEVGMLYSESEAGSSVGGSRDPSQHGPPPGGPPHGQQGGCGTQSGGLGAAHGL</sequence>
<feature type="domain" description="EamA" evidence="4">
    <location>
        <begin position="37"/>
        <end position="159"/>
    </location>
</feature>
<dbReference type="Pfam" id="PF00892">
    <property type="entry name" value="EamA"/>
    <property type="match status" value="1"/>
</dbReference>
<evidence type="ECO:0000256" key="3">
    <source>
        <dbReference type="SAM" id="Phobius"/>
    </source>
</evidence>
<evidence type="ECO:0000313" key="6">
    <source>
        <dbReference type="Proteomes" id="UP001055712"/>
    </source>
</evidence>
<dbReference type="AlphaFoldDB" id="A0A9D4TV51"/>
<feature type="transmembrane region" description="Helical" evidence="3">
    <location>
        <begin position="233"/>
        <end position="252"/>
    </location>
</feature>
<organism evidence="5 6">
    <name type="scientific">Chlorella vulgaris</name>
    <name type="common">Green alga</name>
    <dbReference type="NCBI Taxonomy" id="3077"/>
    <lineage>
        <taxon>Eukaryota</taxon>
        <taxon>Viridiplantae</taxon>
        <taxon>Chlorophyta</taxon>
        <taxon>core chlorophytes</taxon>
        <taxon>Trebouxiophyceae</taxon>
        <taxon>Chlorellales</taxon>
        <taxon>Chlorellaceae</taxon>
        <taxon>Chlorella clade</taxon>
        <taxon>Chlorella</taxon>
    </lineage>
</organism>
<protein>
    <recommendedName>
        <fullName evidence="4">EamA domain-containing protein</fullName>
    </recommendedName>
</protein>
<dbReference type="InterPro" id="IPR000620">
    <property type="entry name" value="EamA_dom"/>
</dbReference>
<evidence type="ECO:0000256" key="2">
    <source>
        <dbReference type="SAM" id="MobiDB-lite"/>
    </source>
</evidence>
<comment type="caution">
    <text evidence="5">The sequence shown here is derived from an EMBL/GenBank/DDBJ whole genome shotgun (WGS) entry which is preliminary data.</text>
</comment>
<feature type="transmembrane region" description="Helical" evidence="3">
    <location>
        <begin position="116"/>
        <end position="137"/>
    </location>
</feature>
<proteinExistence type="inferred from homology"/>
<feature type="compositionally biased region" description="Low complexity" evidence="2">
    <location>
        <begin position="534"/>
        <end position="544"/>
    </location>
</feature>
<dbReference type="OrthoDB" id="408493at2759"/>
<dbReference type="GO" id="GO:0016020">
    <property type="term" value="C:membrane"/>
    <property type="evidence" value="ECO:0007669"/>
    <property type="project" value="InterPro"/>
</dbReference>
<dbReference type="SUPFAM" id="SSF103481">
    <property type="entry name" value="Multidrug resistance efflux transporter EmrE"/>
    <property type="match status" value="1"/>
</dbReference>
<dbReference type="EMBL" id="SIDB01000002">
    <property type="protein sequence ID" value="KAI3435485.1"/>
    <property type="molecule type" value="Genomic_DNA"/>
</dbReference>